<keyword evidence="1" id="KW-0285">Flavoprotein</keyword>
<dbReference type="EMBL" id="JACTVA010000001">
    <property type="protein sequence ID" value="MBC9205332.1"/>
    <property type="molecule type" value="Genomic_DNA"/>
</dbReference>
<reference evidence="7 8" key="1">
    <citation type="journal article" date="2013" name="Int. J. Syst. Evol. Microbiol.">
        <title>Roseomonas aerophila sp. nov., isolated from air.</title>
        <authorList>
            <person name="Kim S.J."/>
            <person name="Weon H.Y."/>
            <person name="Ahn J.H."/>
            <person name="Hong S.B."/>
            <person name="Seok S.J."/>
            <person name="Whang K.S."/>
            <person name="Kwon S.W."/>
        </authorList>
    </citation>
    <scope>NUCLEOTIDE SEQUENCE [LARGE SCALE GENOMIC DNA]</scope>
    <source>
        <strain evidence="7 8">NBRC 108923</strain>
    </source>
</reference>
<feature type="domain" description="Luciferase-like" evidence="6">
    <location>
        <begin position="20"/>
        <end position="335"/>
    </location>
</feature>
<dbReference type="InterPro" id="IPR011251">
    <property type="entry name" value="Luciferase-like_dom"/>
</dbReference>
<dbReference type="PANTHER" id="PTHR42847">
    <property type="entry name" value="ALKANESULFONATE MONOOXYGENASE"/>
    <property type="match status" value="1"/>
</dbReference>
<keyword evidence="8" id="KW-1185">Reference proteome</keyword>
<evidence type="ECO:0000256" key="2">
    <source>
        <dbReference type="ARBA" id="ARBA00022643"/>
    </source>
</evidence>
<evidence type="ECO:0000259" key="6">
    <source>
        <dbReference type="Pfam" id="PF00296"/>
    </source>
</evidence>
<dbReference type="Pfam" id="PF00296">
    <property type="entry name" value="Bac_luciferase"/>
    <property type="match status" value="1"/>
</dbReference>
<evidence type="ECO:0000256" key="5">
    <source>
        <dbReference type="SAM" id="MobiDB-lite"/>
    </source>
</evidence>
<accession>A0ABR7RGP0</accession>
<organism evidence="7 8">
    <name type="scientific">Teichococcus aerophilus</name>
    <dbReference type="NCBI Taxonomy" id="1224513"/>
    <lineage>
        <taxon>Bacteria</taxon>
        <taxon>Pseudomonadati</taxon>
        <taxon>Pseudomonadota</taxon>
        <taxon>Alphaproteobacteria</taxon>
        <taxon>Acetobacterales</taxon>
        <taxon>Roseomonadaceae</taxon>
        <taxon>Roseomonas</taxon>
    </lineage>
</organism>
<dbReference type="RefSeq" id="WP_187782504.1">
    <property type="nucleotide sequence ID" value="NZ_JACTVA010000001.1"/>
</dbReference>
<evidence type="ECO:0000256" key="3">
    <source>
        <dbReference type="ARBA" id="ARBA00023002"/>
    </source>
</evidence>
<dbReference type="SUPFAM" id="SSF51679">
    <property type="entry name" value="Bacterial luciferase-like"/>
    <property type="match status" value="1"/>
</dbReference>
<gene>
    <name evidence="7" type="ORF">IBL26_00675</name>
</gene>
<keyword evidence="4" id="KW-0503">Monooxygenase</keyword>
<dbReference type="CDD" id="cd01094">
    <property type="entry name" value="Alkanesulfonate_monoxygenase"/>
    <property type="match status" value="1"/>
</dbReference>
<evidence type="ECO:0000313" key="7">
    <source>
        <dbReference type="EMBL" id="MBC9205332.1"/>
    </source>
</evidence>
<sequence>MSVEFIGYVGHFNSSETVRRTGPAVDVQHIETVAKAHEEVGFDRALVAFHSNSAESILIGQHIAHVTERLGLMIAHRPGFTAPTLAARQLATLDQFSRGRVAVHIITGGNDVELAQDGDHLTKDERYARTSEYLDVVRQEWSATAPFDYEGHYYQVKRGFGDVKPYRAEGIPVYFGGASAAAIPVAGRHADVYALWGETYEQVRELVARIRAAAEPFGRKPKFSLSLRPVLADTEEKAWARADAILEQARQLREGGGNGRSPHNARQYDGNTAPQPANEGSRRLLAAAAQGARLDKRLWTGIAALTGASGNSTGLVGTPDQVAEALLDYYDLGISTFLIRGFDPLQDAIQYGRELLPRVRALVAAREKAQAA</sequence>
<evidence type="ECO:0000313" key="8">
    <source>
        <dbReference type="Proteomes" id="UP000626026"/>
    </source>
</evidence>
<feature type="region of interest" description="Disordered" evidence="5">
    <location>
        <begin position="254"/>
        <end position="278"/>
    </location>
</feature>
<proteinExistence type="predicted"/>
<evidence type="ECO:0000256" key="4">
    <source>
        <dbReference type="ARBA" id="ARBA00023033"/>
    </source>
</evidence>
<dbReference type="InterPro" id="IPR036661">
    <property type="entry name" value="Luciferase-like_sf"/>
</dbReference>
<dbReference type="InterPro" id="IPR050172">
    <property type="entry name" value="SsuD_RutA_monooxygenase"/>
</dbReference>
<dbReference type="Proteomes" id="UP000626026">
    <property type="component" value="Unassembled WGS sequence"/>
</dbReference>
<protein>
    <submittedName>
        <fullName evidence="7">LLM class flavin-dependent oxidoreductase</fullName>
    </submittedName>
</protein>
<evidence type="ECO:0000256" key="1">
    <source>
        <dbReference type="ARBA" id="ARBA00022630"/>
    </source>
</evidence>
<keyword evidence="2" id="KW-0288">FMN</keyword>
<dbReference type="PANTHER" id="PTHR42847:SF9">
    <property type="entry name" value="BLL6451 PROTEIN"/>
    <property type="match status" value="1"/>
</dbReference>
<dbReference type="Gene3D" id="3.20.20.30">
    <property type="entry name" value="Luciferase-like domain"/>
    <property type="match status" value="1"/>
</dbReference>
<comment type="caution">
    <text evidence="7">The sequence shown here is derived from an EMBL/GenBank/DDBJ whole genome shotgun (WGS) entry which is preliminary data.</text>
</comment>
<keyword evidence="3" id="KW-0560">Oxidoreductase</keyword>
<name>A0ABR7RGP0_9PROT</name>